<dbReference type="InterPro" id="IPR058245">
    <property type="entry name" value="NreC/VraR/RcsB-like_REC"/>
</dbReference>
<evidence type="ECO:0000313" key="8">
    <source>
        <dbReference type="EMBL" id="AEA28328.1"/>
    </source>
</evidence>
<dbReference type="CDD" id="cd17535">
    <property type="entry name" value="REC_NarL-like"/>
    <property type="match status" value="1"/>
</dbReference>
<dbReference type="HOGENOM" id="CLU_000445_90_10_11"/>
<dbReference type="CDD" id="cd06170">
    <property type="entry name" value="LuxR_C_like"/>
    <property type="match status" value="1"/>
</dbReference>
<dbReference type="OrthoDB" id="9808843at2"/>
<evidence type="ECO:0000256" key="4">
    <source>
        <dbReference type="ARBA" id="ARBA00023163"/>
    </source>
</evidence>
<dbReference type="InterPro" id="IPR016032">
    <property type="entry name" value="Sig_transdc_resp-reg_C-effctor"/>
</dbReference>
<dbReference type="Pfam" id="PF00196">
    <property type="entry name" value="GerE"/>
    <property type="match status" value="1"/>
</dbReference>
<protein>
    <submittedName>
        <fullName evidence="8">Two component transcriptional regulator, LuxR family</fullName>
    </submittedName>
</protein>
<dbReference type="PANTHER" id="PTHR43214:SF24">
    <property type="entry name" value="TRANSCRIPTIONAL REGULATORY PROTEIN NARL-RELATED"/>
    <property type="match status" value="1"/>
</dbReference>
<dbReference type="SUPFAM" id="SSF52172">
    <property type="entry name" value="CheY-like"/>
    <property type="match status" value="1"/>
</dbReference>
<keyword evidence="4" id="KW-0804">Transcription</keyword>
<dbReference type="PROSITE" id="PS00622">
    <property type="entry name" value="HTH_LUXR_1"/>
    <property type="match status" value="1"/>
</dbReference>
<dbReference type="Pfam" id="PF00072">
    <property type="entry name" value="Response_reg"/>
    <property type="match status" value="1"/>
</dbReference>
<dbReference type="InterPro" id="IPR039420">
    <property type="entry name" value="WalR-like"/>
</dbReference>
<evidence type="ECO:0000313" key="9">
    <source>
        <dbReference type="Proteomes" id="UP000007809"/>
    </source>
</evidence>
<dbReference type="SUPFAM" id="SSF46894">
    <property type="entry name" value="C-terminal effector domain of the bipartite response regulators"/>
    <property type="match status" value="1"/>
</dbReference>
<dbReference type="PROSITE" id="PS50043">
    <property type="entry name" value="HTH_LUXR_2"/>
    <property type="match status" value="1"/>
</dbReference>
<dbReference type="EMBL" id="CP002593">
    <property type="protein sequence ID" value="AEA28328.1"/>
    <property type="molecule type" value="Genomic_DNA"/>
</dbReference>
<feature type="domain" description="HTH luxR-type" evidence="6">
    <location>
        <begin position="150"/>
        <end position="215"/>
    </location>
</feature>
<feature type="domain" description="Response regulatory" evidence="7">
    <location>
        <begin position="3"/>
        <end position="119"/>
    </location>
</feature>
<evidence type="ECO:0000256" key="1">
    <source>
        <dbReference type="ARBA" id="ARBA00022553"/>
    </source>
</evidence>
<dbReference type="InterPro" id="IPR001789">
    <property type="entry name" value="Sig_transdc_resp-reg_receiver"/>
</dbReference>
<dbReference type="PANTHER" id="PTHR43214">
    <property type="entry name" value="TWO-COMPONENT RESPONSE REGULATOR"/>
    <property type="match status" value="1"/>
</dbReference>
<dbReference type="InterPro" id="IPR011006">
    <property type="entry name" value="CheY-like_superfamily"/>
</dbReference>
<evidence type="ECO:0000256" key="2">
    <source>
        <dbReference type="ARBA" id="ARBA00023015"/>
    </source>
</evidence>
<dbReference type="Proteomes" id="UP000007809">
    <property type="component" value="Chromosome"/>
</dbReference>
<reference evidence="8 9" key="1">
    <citation type="journal article" date="2011" name="J. Bacteriol.">
        <title>Genome sequence of the 1,4-dioxane-degrading Pseudonocardia dioxanivorans strain CB1190.</title>
        <authorList>
            <person name="Sales C.M."/>
            <person name="Mahendra S."/>
            <person name="Grostern A."/>
            <person name="Parales R.E."/>
            <person name="Goodwin L.A."/>
            <person name="Woyke T."/>
            <person name="Nolan M."/>
            <person name="Lapidus A."/>
            <person name="Chertkov O."/>
            <person name="Ovchinnikova G."/>
            <person name="Sczyrba A."/>
            <person name="Alvarez-Cohen L."/>
        </authorList>
    </citation>
    <scope>NUCLEOTIDE SEQUENCE [LARGE SCALE GENOMIC DNA]</scope>
    <source>
        <strain evidence="9">ATCC 55486 / DSM 44775 / JCM 13855 / CB1190</strain>
    </source>
</reference>
<feature type="modified residue" description="4-aspartylphosphate" evidence="5">
    <location>
        <position position="54"/>
    </location>
</feature>
<dbReference type="SMART" id="SM00448">
    <property type="entry name" value="REC"/>
    <property type="match status" value="1"/>
</dbReference>
<dbReference type="RefSeq" id="WP_013678216.1">
    <property type="nucleotide sequence ID" value="NC_015312.1"/>
</dbReference>
<evidence type="ECO:0000256" key="3">
    <source>
        <dbReference type="ARBA" id="ARBA00023125"/>
    </source>
</evidence>
<dbReference type="Gene3D" id="3.40.50.2300">
    <property type="match status" value="1"/>
</dbReference>
<evidence type="ECO:0000259" key="6">
    <source>
        <dbReference type="PROSITE" id="PS50043"/>
    </source>
</evidence>
<keyword evidence="2" id="KW-0805">Transcription regulation</keyword>
<dbReference type="InterPro" id="IPR000792">
    <property type="entry name" value="Tscrpt_reg_LuxR_C"/>
</dbReference>
<dbReference type="AlphaFoldDB" id="F4CNN0"/>
<dbReference type="SMART" id="SM00421">
    <property type="entry name" value="HTH_LUXR"/>
    <property type="match status" value="1"/>
</dbReference>
<sequence>MIRVLVVDDQAMVREGFAALLDAQPDMEVVGTAGDGRAALPVAATRHPDVVLMDIRMPEMDGLEAARLLLAQPDPPKVVVLTTFDLDDYIFDALAAGASGFLLKHAPATDLLHAVRVVAAGEALLAPEVTRRLIAHFVAARPDPAAAGPRPDRLAPLTDRETEVLGLVARGLSNTEIADALVLAEQTVKTHVSRIFGKLGLRDRAQAVVVAYECGLVRPQG</sequence>
<dbReference type="GO" id="GO:0003677">
    <property type="term" value="F:DNA binding"/>
    <property type="evidence" value="ECO:0007669"/>
    <property type="project" value="UniProtKB-KW"/>
</dbReference>
<proteinExistence type="predicted"/>
<dbReference type="eggNOG" id="COG2197">
    <property type="taxonomic scope" value="Bacteria"/>
</dbReference>
<accession>F4CNN0</accession>
<dbReference type="PRINTS" id="PR00038">
    <property type="entry name" value="HTHLUXR"/>
</dbReference>
<evidence type="ECO:0000256" key="5">
    <source>
        <dbReference type="PROSITE-ProRule" id="PRU00169"/>
    </source>
</evidence>
<evidence type="ECO:0000259" key="7">
    <source>
        <dbReference type="PROSITE" id="PS50110"/>
    </source>
</evidence>
<keyword evidence="3" id="KW-0238">DNA-binding</keyword>
<dbReference type="KEGG" id="pdx:Psed_6227"/>
<name>F4CNN0_PSEUX</name>
<dbReference type="GO" id="GO:0000160">
    <property type="term" value="P:phosphorelay signal transduction system"/>
    <property type="evidence" value="ECO:0007669"/>
    <property type="project" value="InterPro"/>
</dbReference>
<dbReference type="GO" id="GO:0006355">
    <property type="term" value="P:regulation of DNA-templated transcription"/>
    <property type="evidence" value="ECO:0007669"/>
    <property type="project" value="InterPro"/>
</dbReference>
<organism evidence="8 9">
    <name type="scientific">Pseudonocardia dioxanivorans (strain ATCC 55486 / DSM 44775 / JCM 13855 / CB1190)</name>
    <dbReference type="NCBI Taxonomy" id="675635"/>
    <lineage>
        <taxon>Bacteria</taxon>
        <taxon>Bacillati</taxon>
        <taxon>Actinomycetota</taxon>
        <taxon>Actinomycetes</taxon>
        <taxon>Pseudonocardiales</taxon>
        <taxon>Pseudonocardiaceae</taxon>
        <taxon>Pseudonocardia</taxon>
    </lineage>
</organism>
<dbReference type="STRING" id="675635.Psed_6227"/>
<keyword evidence="1 5" id="KW-0597">Phosphoprotein</keyword>
<keyword evidence="9" id="KW-1185">Reference proteome</keyword>
<dbReference type="PROSITE" id="PS50110">
    <property type="entry name" value="RESPONSE_REGULATORY"/>
    <property type="match status" value="1"/>
</dbReference>
<gene>
    <name evidence="8" type="ordered locus">Psed_6227</name>
</gene>